<feature type="transmembrane region" description="Helical" evidence="1">
    <location>
        <begin position="31"/>
        <end position="53"/>
    </location>
</feature>
<evidence type="ECO:0000313" key="2">
    <source>
        <dbReference type="EMBL" id="KPL70816.1"/>
    </source>
</evidence>
<dbReference type="AlphaFoldDB" id="A0A0P6WPW0"/>
<proteinExistence type="predicted"/>
<protein>
    <recommendedName>
        <fullName evidence="4">DUF4282 domain-containing protein</fullName>
    </recommendedName>
</protein>
<feature type="transmembrane region" description="Helical" evidence="1">
    <location>
        <begin position="73"/>
        <end position="97"/>
    </location>
</feature>
<keyword evidence="3" id="KW-1185">Reference proteome</keyword>
<keyword evidence="1" id="KW-0472">Membrane</keyword>
<name>A0A0P6WPW0_9CHLR</name>
<evidence type="ECO:0000256" key="1">
    <source>
        <dbReference type="SAM" id="Phobius"/>
    </source>
</evidence>
<dbReference type="RefSeq" id="WP_061916969.1">
    <property type="nucleotide sequence ID" value="NZ_DF967971.1"/>
</dbReference>
<organism evidence="2 3">
    <name type="scientific">Bellilinea caldifistulae</name>
    <dbReference type="NCBI Taxonomy" id="360411"/>
    <lineage>
        <taxon>Bacteria</taxon>
        <taxon>Bacillati</taxon>
        <taxon>Chloroflexota</taxon>
        <taxon>Anaerolineae</taxon>
        <taxon>Anaerolineales</taxon>
        <taxon>Anaerolineaceae</taxon>
        <taxon>Bellilinea</taxon>
    </lineage>
</organism>
<sequence length="106" mass="12036">MSEISAPTEVEFNDLYHRPQRMIRVANWANTLSWVVLVVVGLFLVFFVSAIYVTITQSSNLFIELIPTLVQAFLILIPGLFLFVTLQAVSEGIYILMDIEENTRGK</sequence>
<keyword evidence="1" id="KW-0812">Transmembrane</keyword>
<evidence type="ECO:0000313" key="3">
    <source>
        <dbReference type="Proteomes" id="UP000050514"/>
    </source>
</evidence>
<reference evidence="2 3" key="1">
    <citation type="submission" date="2015-07" db="EMBL/GenBank/DDBJ databases">
        <title>Draft genome of Bellilinea caldifistulae DSM 17877.</title>
        <authorList>
            <person name="Hemp J."/>
            <person name="Ward L.M."/>
            <person name="Pace L.A."/>
            <person name="Fischer W.W."/>
        </authorList>
    </citation>
    <scope>NUCLEOTIDE SEQUENCE [LARGE SCALE GENOMIC DNA]</scope>
    <source>
        <strain evidence="2 3">GOMI-1</strain>
    </source>
</reference>
<accession>A0A0P6WPW0</accession>
<dbReference type="EMBL" id="LGHJ01000029">
    <property type="protein sequence ID" value="KPL70816.1"/>
    <property type="molecule type" value="Genomic_DNA"/>
</dbReference>
<evidence type="ECO:0008006" key="4">
    <source>
        <dbReference type="Google" id="ProtNLM"/>
    </source>
</evidence>
<dbReference type="Proteomes" id="UP000050514">
    <property type="component" value="Unassembled WGS sequence"/>
</dbReference>
<keyword evidence="1" id="KW-1133">Transmembrane helix</keyword>
<gene>
    <name evidence="2" type="ORF">AC812_16895</name>
</gene>
<comment type="caution">
    <text evidence="2">The sequence shown here is derived from an EMBL/GenBank/DDBJ whole genome shotgun (WGS) entry which is preliminary data.</text>
</comment>